<comment type="caution">
    <text evidence="2">The sequence shown here is derived from an EMBL/GenBank/DDBJ whole genome shotgun (WGS) entry which is preliminary data.</text>
</comment>
<keyword evidence="3" id="KW-1185">Reference proteome</keyword>
<organism evidence="2 3">
    <name type="scientific">Sparassis crispa</name>
    <dbReference type="NCBI Taxonomy" id="139825"/>
    <lineage>
        <taxon>Eukaryota</taxon>
        <taxon>Fungi</taxon>
        <taxon>Dikarya</taxon>
        <taxon>Basidiomycota</taxon>
        <taxon>Agaricomycotina</taxon>
        <taxon>Agaricomycetes</taxon>
        <taxon>Polyporales</taxon>
        <taxon>Sparassidaceae</taxon>
        <taxon>Sparassis</taxon>
    </lineage>
</organism>
<dbReference type="RefSeq" id="XP_027619691.1">
    <property type="nucleotide sequence ID" value="XM_027763890.1"/>
</dbReference>
<gene>
    <name evidence="2" type="ORF">SCP_1401830</name>
</gene>
<sequence length="215" mass="23557">MSEHDDEPASVSLRTLCGRYVVVYDPEDDIPEFQSGSSADTLTLRSRESISRTNPHPDGLKGEFSFGTVSGRFCELRAVTSGGGGNIPNCWELTDIVDWKFPDEGDRPDSICILVAKVKDDHGNPFVVIELACGRMDATWLAKKQESVGVNEFLTDAEKERLGMGLTGKKVQRTAKEQQKIGGKKEASRGGGAAKRKADAEDVEEKPRKKASRKK</sequence>
<evidence type="ECO:0000256" key="1">
    <source>
        <dbReference type="SAM" id="MobiDB-lite"/>
    </source>
</evidence>
<dbReference type="EMBL" id="BFAD01000014">
    <property type="protein sequence ID" value="GBE88778.1"/>
    <property type="molecule type" value="Genomic_DNA"/>
</dbReference>
<evidence type="ECO:0000313" key="2">
    <source>
        <dbReference type="EMBL" id="GBE88778.1"/>
    </source>
</evidence>
<dbReference type="InParanoid" id="A0A401H2Y0"/>
<reference evidence="2 3" key="1">
    <citation type="journal article" date="2018" name="Sci. Rep.">
        <title>Genome sequence of the cauliflower mushroom Sparassis crispa (Hanabiratake) and its association with beneficial usage.</title>
        <authorList>
            <person name="Kiyama R."/>
            <person name="Furutani Y."/>
            <person name="Kawaguchi K."/>
            <person name="Nakanishi T."/>
        </authorList>
    </citation>
    <scope>NUCLEOTIDE SEQUENCE [LARGE SCALE GENOMIC DNA]</scope>
</reference>
<proteinExistence type="predicted"/>
<evidence type="ECO:0000313" key="3">
    <source>
        <dbReference type="Proteomes" id="UP000287166"/>
    </source>
</evidence>
<feature type="region of interest" description="Disordered" evidence="1">
    <location>
        <begin position="164"/>
        <end position="215"/>
    </location>
</feature>
<name>A0A401H2Y0_9APHY</name>
<dbReference type="GeneID" id="38785695"/>
<protein>
    <submittedName>
        <fullName evidence="2">Uncharacterized protein</fullName>
    </submittedName>
</protein>
<feature type="compositionally biased region" description="Basic and acidic residues" evidence="1">
    <location>
        <begin position="174"/>
        <end position="188"/>
    </location>
</feature>
<dbReference type="Proteomes" id="UP000287166">
    <property type="component" value="Unassembled WGS sequence"/>
</dbReference>
<dbReference type="AlphaFoldDB" id="A0A401H2Y0"/>
<accession>A0A401H2Y0</accession>